<dbReference type="InterPro" id="IPR043128">
    <property type="entry name" value="Rev_trsase/Diguanyl_cyclase"/>
</dbReference>
<evidence type="ECO:0000313" key="7">
    <source>
        <dbReference type="Proteomes" id="UP000178449"/>
    </source>
</evidence>
<evidence type="ECO:0000256" key="3">
    <source>
        <dbReference type="PROSITE-ProRule" id="PRU00169"/>
    </source>
</evidence>
<dbReference type="GO" id="GO:0005886">
    <property type="term" value="C:plasma membrane"/>
    <property type="evidence" value="ECO:0007669"/>
    <property type="project" value="TreeGrafter"/>
</dbReference>
<evidence type="ECO:0000256" key="1">
    <source>
        <dbReference type="ARBA" id="ARBA00012528"/>
    </source>
</evidence>
<dbReference type="InterPro" id="IPR000160">
    <property type="entry name" value="GGDEF_dom"/>
</dbReference>
<dbReference type="SUPFAM" id="SSF52172">
    <property type="entry name" value="CheY-like"/>
    <property type="match status" value="1"/>
</dbReference>
<feature type="domain" description="GGDEF" evidence="5">
    <location>
        <begin position="165"/>
        <end position="290"/>
    </location>
</feature>
<dbReference type="EC" id="2.7.7.65" evidence="1"/>
<dbReference type="InterPro" id="IPR029787">
    <property type="entry name" value="Nucleotide_cyclase"/>
</dbReference>
<evidence type="ECO:0000256" key="2">
    <source>
        <dbReference type="ARBA" id="ARBA00034247"/>
    </source>
</evidence>
<dbReference type="PROSITE" id="PS50887">
    <property type="entry name" value="GGDEF"/>
    <property type="match status" value="1"/>
</dbReference>
<evidence type="ECO:0000259" key="5">
    <source>
        <dbReference type="PROSITE" id="PS50887"/>
    </source>
</evidence>
<dbReference type="Pfam" id="PF00990">
    <property type="entry name" value="GGDEF"/>
    <property type="match status" value="1"/>
</dbReference>
<dbReference type="PROSITE" id="PS50110">
    <property type="entry name" value="RESPONSE_REGULATORY"/>
    <property type="match status" value="1"/>
</dbReference>
<dbReference type="InterPro" id="IPR011006">
    <property type="entry name" value="CheY-like_superfamily"/>
</dbReference>
<dbReference type="NCBIfam" id="TIGR00254">
    <property type="entry name" value="GGDEF"/>
    <property type="match status" value="1"/>
</dbReference>
<dbReference type="Proteomes" id="UP000178449">
    <property type="component" value="Unassembled WGS sequence"/>
</dbReference>
<comment type="caution">
    <text evidence="6">The sequence shown here is derived from an EMBL/GenBank/DDBJ whole genome shotgun (WGS) entry which is preliminary data.</text>
</comment>
<evidence type="ECO:0000313" key="6">
    <source>
        <dbReference type="EMBL" id="OGG97254.1"/>
    </source>
</evidence>
<dbReference type="Pfam" id="PF00072">
    <property type="entry name" value="Response_reg"/>
    <property type="match status" value="1"/>
</dbReference>
<dbReference type="PANTHER" id="PTHR45138">
    <property type="entry name" value="REGULATORY COMPONENTS OF SENSORY TRANSDUCTION SYSTEM"/>
    <property type="match status" value="1"/>
</dbReference>
<dbReference type="EMBL" id="MFNE01000001">
    <property type="protein sequence ID" value="OGG97254.1"/>
    <property type="molecule type" value="Genomic_DNA"/>
</dbReference>
<reference evidence="6 7" key="1">
    <citation type="journal article" date="2016" name="Nat. Commun.">
        <title>Thousands of microbial genomes shed light on interconnected biogeochemical processes in an aquifer system.</title>
        <authorList>
            <person name="Anantharaman K."/>
            <person name="Brown C.T."/>
            <person name="Hug L.A."/>
            <person name="Sharon I."/>
            <person name="Castelle C.J."/>
            <person name="Probst A.J."/>
            <person name="Thomas B.C."/>
            <person name="Singh A."/>
            <person name="Wilkins M.J."/>
            <person name="Karaoz U."/>
            <person name="Brodie E.L."/>
            <person name="Williams K.H."/>
            <person name="Hubbard S.S."/>
            <person name="Banfield J.F."/>
        </authorList>
    </citation>
    <scope>NUCLEOTIDE SEQUENCE [LARGE SCALE GENOMIC DNA]</scope>
</reference>
<comment type="catalytic activity">
    <reaction evidence="2">
        <text>2 GTP = 3',3'-c-di-GMP + 2 diphosphate</text>
        <dbReference type="Rhea" id="RHEA:24898"/>
        <dbReference type="ChEBI" id="CHEBI:33019"/>
        <dbReference type="ChEBI" id="CHEBI:37565"/>
        <dbReference type="ChEBI" id="CHEBI:58805"/>
        <dbReference type="EC" id="2.7.7.65"/>
    </reaction>
</comment>
<dbReference type="CDD" id="cd01949">
    <property type="entry name" value="GGDEF"/>
    <property type="match status" value="1"/>
</dbReference>
<feature type="modified residue" description="4-aspartylphosphate" evidence="3">
    <location>
        <position position="58"/>
    </location>
</feature>
<dbReference type="GO" id="GO:1902201">
    <property type="term" value="P:negative regulation of bacterial-type flagellum-dependent cell motility"/>
    <property type="evidence" value="ECO:0007669"/>
    <property type="project" value="TreeGrafter"/>
</dbReference>
<dbReference type="PANTHER" id="PTHR45138:SF9">
    <property type="entry name" value="DIGUANYLATE CYCLASE DGCM-RELATED"/>
    <property type="match status" value="1"/>
</dbReference>
<dbReference type="GO" id="GO:0000160">
    <property type="term" value="P:phosphorelay signal transduction system"/>
    <property type="evidence" value="ECO:0007669"/>
    <property type="project" value="InterPro"/>
</dbReference>
<dbReference type="Gene3D" id="3.40.50.2300">
    <property type="match status" value="1"/>
</dbReference>
<protein>
    <recommendedName>
        <fullName evidence="1">diguanylate cyclase</fullName>
        <ecNumber evidence="1">2.7.7.65</ecNumber>
    </recommendedName>
</protein>
<keyword evidence="3" id="KW-0597">Phosphoprotein</keyword>
<dbReference type="Gene3D" id="3.30.70.270">
    <property type="match status" value="1"/>
</dbReference>
<evidence type="ECO:0000259" key="4">
    <source>
        <dbReference type="PROSITE" id="PS50110"/>
    </source>
</evidence>
<feature type="domain" description="Response regulatory" evidence="4">
    <location>
        <begin position="9"/>
        <end position="125"/>
    </location>
</feature>
<dbReference type="SMART" id="SM00267">
    <property type="entry name" value="GGDEF"/>
    <property type="match status" value="1"/>
</dbReference>
<dbReference type="AlphaFoldDB" id="A0A1F6GGL9"/>
<accession>A0A1F6GGL9</accession>
<dbReference type="InterPro" id="IPR001789">
    <property type="entry name" value="Sig_transdc_resp-reg_receiver"/>
</dbReference>
<dbReference type="GO" id="GO:0043709">
    <property type="term" value="P:cell adhesion involved in single-species biofilm formation"/>
    <property type="evidence" value="ECO:0007669"/>
    <property type="project" value="TreeGrafter"/>
</dbReference>
<dbReference type="InterPro" id="IPR050469">
    <property type="entry name" value="Diguanylate_Cyclase"/>
</dbReference>
<gene>
    <name evidence="6" type="ORF">A2527_10485</name>
</gene>
<proteinExistence type="predicted"/>
<dbReference type="STRING" id="1817772.A2527_10485"/>
<sequence>MKTQKITNRILIADDERSVRVLLTQFLAKRGYELFEAADGYETIEKVDEHLPNILLLDRNMPGQDGLEVCRELRQGSHHPLLYIVLFSAHQGAEEIEKGRQVGADAYLTKPCDLTLLLETIEEGFKSLEEKSRASLDPLTNLFNQNHFGVTLERLAARINAGTDDPCTVLMLDLDHFKDVIETFGEELAEVALKTYSQLLGEVTRKYDLPCRWEADRFMMLLPETDLDAAEMIALRIQKQTDELEVEGGLKLSVTIGIARFKQDSSELVERVKRALDAAKSEGRGGLKIL</sequence>
<organism evidence="6 7">
    <name type="scientific">Candidatus Lambdaproteobacteria bacterium RIFOXYD2_FULL_50_16</name>
    <dbReference type="NCBI Taxonomy" id="1817772"/>
    <lineage>
        <taxon>Bacteria</taxon>
        <taxon>Pseudomonadati</taxon>
        <taxon>Pseudomonadota</taxon>
        <taxon>Candidatus Lambdaproteobacteria</taxon>
    </lineage>
</organism>
<name>A0A1F6GGL9_9PROT</name>
<dbReference type="SMART" id="SM00448">
    <property type="entry name" value="REC"/>
    <property type="match status" value="1"/>
</dbReference>
<dbReference type="SUPFAM" id="SSF55073">
    <property type="entry name" value="Nucleotide cyclase"/>
    <property type="match status" value="1"/>
</dbReference>
<dbReference type="GO" id="GO:0052621">
    <property type="term" value="F:diguanylate cyclase activity"/>
    <property type="evidence" value="ECO:0007669"/>
    <property type="project" value="UniProtKB-EC"/>
</dbReference>